<dbReference type="OrthoDB" id="275101at2157"/>
<comment type="function">
    <text evidence="2">Stimulates transcription elongation.</text>
</comment>
<reference evidence="5" key="1">
    <citation type="journal article" date="2009" name="BMC Genomics">
        <title>The complete genome sequence of Staphylothermus marinus reveals differences in sulfur metabolism among heterotrophic Crenarchaeota.</title>
        <authorList>
            <person name="Anderson I.J."/>
            <person name="Dharmarajan L."/>
            <person name="Rodriguez J."/>
            <person name="Hooper S."/>
            <person name="Porat I."/>
            <person name="Ulrich L.E."/>
            <person name="Elkins J.G."/>
            <person name="Mavromatis K."/>
            <person name="Sun H."/>
            <person name="Land M."/>
            <person name="Lapidus A."/>
            <person name="Lucas S."/>
            <person name="Barry K."/>
            <person name="Huber H."/>
            <person name="Zhulin I.B."/>
            <person name="Whitman W.B."/>
            <person name="Mukhopadhyay B."/>
            <person name="Woese C."/>
            <person name="Bristow J."/>
            <person name="Kyrpides N."/>
        </authorList>
    </citation>
    <scope>NUCLEOTIDE SEQUENCE [LARGE SCALE GENOMIC DNA]</scope>
    <source>
        <strain evidence="5">ATCC 43588 / DSM 3639 / JCM 9404 / F1</strain>
    </source>
</reference>
<organism evidence="4 5">
    <name type="scientific">Staphylothermus marinus (strain ATCC 43588 / DSM 3639 / JCM 9404 / F1)</name>
    <dbReference type="NCBI Taxonomy" id="399550"/>
    <lineage>
        <taxon>Archaea</taxon>
        <taxon>Thermoproteota</taxon>
        <taxon>Thermoprotei</taxon>
        <taxon>Desulfurococcales</taxon>
        <taxon>Desulfurococcaceae</taxon>
        <taxon>Staphylothermus</taxon>
    </lineage>
</organism>
<reference evidence="4 5" key="2">
    <citation type="journal article" date="2009" name="Stand. Genomic Sci.">
        <title>Complete genome sequence of Staphylothermus marinus Stetter and Fiala 1986 type strain F1.</title>
        <authorList>
            <person name="Anderson I.J."/>
            <person name="Sun H."/>
            <person name="Lapidus A."/>
            <person name="Copeland A."/>
            <person name="Glavina Del Rio T."/>
            <person name="Tice H."/>
            <person name="Dalin E."/>
            <person name="Lucas S."/>
            <person name="Barry K."/>
            <person name="Land M."/>
            <person name="Richardson P."/>
            <person name="Huber H."/>
            <person name="Kyrpides N.C."/>
        </authorList>
    </citation>
    <scope>NUCLEOTIDE SEQUENCE [LARGE SCALE GENOMIC DNA]</scope>
    <source>
        <strain evidence="5">ATCC 43588 / DSM 3639 / JCM 9404 / F1</strain>
    </source>
</reference>
<sequence length="68" mass="7587">MPVRGKPFKACRRCKALVDKNATECPYCGSRDLTEDWDGIIIIIDPESSEIAKILGFTKPGRYAIKVT</sequence>
<dbReference type="RefSeq" id="WP_011839126.1">
    <property type="nucleotide sequence ID" value="NC_009033.1"/>
</dbReference>
<keyword evidence="4" id="KW-0548">Nucleotidyltransferase</keyword>
<comment type="similarity">
    <text evidence="2">Belongs to the archaeal Spt4 family.</text>
</comment>
<dbReference type="GO" id="GO:0008270">
    <property type="term" value="F:zinc ion binding"/>
    <property type="evidence" value="ECO:0007669"/>
    <property type="project" value="UniProtKB-UniRule"/>
</dbReference>
<keyword evidence="1 2" id="KW-0804">Transcription</keyword>
<dbReference type="GO" id="GO:0000428">
    <property type="term" value="C:DNA-directed RNA polymerase complex"/>
    <property type="evidence" value="ECO:0007669"/>
    <property type="project" value="UniProtKB-KW"/>
</dbReference>
<evidence type="ECO:0000256" key="2">
    <source>
        <dbReference type="HAMAP-Rule" id="MF_00949"/>
    </source>
</evidence>
<keyword evidence="5" id="KW-1185">Reference proteome</keyword>
<keyword evidence="2" id="KW-0862">Zinc</keyword>
<dbReference type="Pfam" id="PF06093">
    <property type="entry name" value="Spt4"/>
    <property type="match status" value="1"/>
</dbReference>
<feature type="domain" description="Spt4/RpoE2 zinc finger" evidence="3">
    <location>
        <begin position="8"/>
        <end position="68"/>
    </location>
</feature>
<evidence type="ECO:0000259" key="3">
    <source>
        <dbReference type="SMART" id="SM01389"/>
    </source>
</evidence>
<dbReference type="GO" id="GO:0006355">
    <property type="term" value="P:regulation of DNA-templated transcription"/>
    <property type="evidence" value="ECO:0007669"/>
    <property type="project" value="UniProtKB-UniRule"/>
</dbReference>
<dbReference type="GeneID" id="4907577"/>
<dbReference type="SUPFAM" id="SSF63393">
    <property type="entry name" value="RNA polymerase subunits"/>
    <property type="match status" value="1"/>
</dbReference>
<evidence type="ECO:0000256" key="1">
    <source>
        <dbReference type="ARBA" id="ARBA00023163"/>
    </source>
</evidence>
<dbReference type="InterPro" id="IPR029040">
    <property type="entry name" value="RPABC4/Spt4"/>
</dbReference>
<dbReference type="AlphaFoldDB" id="A3DMS5"/>
<dbReference type="SMART" id="SM01389">
    <property type="entry name" value="Spt4"/>
    <property type="match status" value="1"/>
</dbReference>
<keyword evidence="4" id="KW-0240">DNA-directed RNA polymerase</keyword>
<dbReference type="PANTHER" id="PTHR40704">
    <property type="entry name" value="TRANSCRIPTION ELONGATION FACTOR SPT4"/>
    <property type="match status" value="1"/>
</dbReference>
<dbReference type="NCBIfam" id="NF041664">
    <property type="entry name" value="RNAP_arch_Epp"/>
    <property type="match status" value="1"/>
</dbReference>
<dbReference type="STRING" id="399550.Smar_0834"/>
<gene>
    <name evidence="2" type="primary">spt4</name>
    <name evidence="4" type="ordered locus">Smar_0834</name>
</gene>
<keyword evidence="2" id="KW-0479">Metal-binding</keyword>
<keyword evidence="2" id="KW-0805">Transcription regulation</keyword>
<comment type="subunit">
    <text evidence="2">Heterodimer composed of Spt4 and Spt5.</text>
</comment>
<dbReference type="KEGG" id="smr:Smar_0834"/>
<feature type="binding site" evidence="2">
    <location>
        <position position="25"/>
    </location>
    <ligand>
        <name>Zn(2+)</name>
        <dbReference type="ChEBI" id="CHEBI:29105"/>
    </ligand>
</feature>
<evidence type="ECO:0000313" key="5">
    <source>
        <dbReference type="Proteomes" id="UP000000254"/>
    </source>
</evidence>
<protein>
    <recommendedName>
        <fullName evidence="2">Transcription elongation factor Spt4</fullName>
    </recommendedName>
</protein>
<dbReference type="Gene3D" id="2.20.28.90">
    <property type="match status" value="1"/>
</dbReference>
<dbReference type="InterPro" id="IPR038589">
    <property type="entry name" value="Spt4_dom_sf"/>
</dbReference>
<dbReference type="InterPro" id="IPR007178">
    <property type="entry name" value="Spt4_arch"/>
</dbReference>
<feature type="binding site" evidence="2">
    <location>
        <position position="28"/>
    </location>
    <ligand>
        <name>Zn(2+)</name>
        <dbReference type="ChEBI" id="CHEBI:29105"/>
    </ligand>
</feature>
<name>A3DMS5_STAMF</name>
<evidence type="ECO:0000313" key="4">
    <source>
        <dbReference type="EMBL" id="ABN69935.1"/>
    </source>
</evidence>
<dbReference type="HOGENOM" id="CLU_199467_0_0_2"/>
<dbReference type="GO" id="GO:0016779">
    <property type="term" value="F:nucleotidyltransferase activity"/>
    <property type="evidence" value="ECO:0007669"/>
    <property type="project" value="UniProtKB-KW"/>
</dbReference>
<accession>A3DMS5</accession>
<keyword evidence="4" id="KW-0808">Transferase</keyword>
<dbReference type="EMBL" id="CP000575">
    <property type="protein sequence ID" value="ABN69935.1"/>
    <property type="molecule type" value="Genomic_DNA"/>
</dbReference>
<dbReference type="PANTHER" id="PTHR40704:SF1">
    <property type="entry name" value="TRANSCRIPTION ELONGATION FACTOR SPT4"/>
    <property type="match status" value="1"/>
</dbReference>
<dbReference type="InterPro" id="IPR022800">
    <property type="entry name" value="Spt4/RpoE2_Znf"/>
</dbReference>
<feature type="binding site" evidence="2">
    <location>
        <position position="14"/>
    </location>
    <ligand>
        <name>Zn(2+)</name>
        <dbReference type="ChEBI" id="CHEBI:29105"/>
    </ligand>
</feature>
<proteinExistence type="inferred from homology"/>
<dbReference type="HAMAP" id="MF_00949">
    <property type="entry name" value="Spt4_arch"/>
    <property type="match status" value="1"/>
</dbReference>
<feature type="binding site" evidence="2">
    <location>
        <position position="11"/>
    </location>
    <ligand>
        <name>Zn(2+)</name>
        <dbReference type="ChEBI" id="CHEBI:29105"/>
    </ligand>
</feature>
<dbReference type="eggNOG" id="arCOG04077">
    <property type="taxonomic scope" value="Archaea"/>
</dbReference>
<dbReference type="Proteomes" id="UP000000254">
    <property type="component" value="Chromosome"/>
</dbReference>